<dbReference type="EMBL" id="CP072755">
    <property type="protein sequence ID" value="QUC19184.1"/>
    <property type="molecule type" value="Genomic_DNA"/>
</dbReference>
<keyword evidence="2 7" id="KW-0812">Transmembrane</keyword>
<dbReference type="AlphaFoldDB" id="A0A8E5HQC6"/>
<dbReference type="GO" id="GO:0016020">
    <property type="term" value="C:membrane"/>
    <property type="evidence" value="ECO:0007669"/>
    <property type="project" value="UniProtKB-SubCell"/>
</dbReference>
<protein>
    <recommendedName>
        <fullName evidence="8">Rhodopsin domain-containing protein</fullName>
    </recommendedName>
</protein>
<feature type="compositionally biased region" description="Low complexity" evidence="6">
    <location>
        <begin position="370"/>
        <end position="379"/>
    </location>
</feature>
<feature type="domain" description="Rhodopsin" evidence="8">
    <location>
        <begin position="204"/>
        <end position="344"/>
    </location>
</feature>
<keyword evidence="3 7" id="KW-1133">Transmembrane helix</keyword>
<evidence type="ECO:0000256" key="3">
    <source>
        <dbReference type="ARBA" id="ARBA00022989"/>
    </source>
</evidence>
<feature type="transmembrane region" description="Helical" evidence="7">
    <location>
        <begin position="317"/>
        <end position="339"/>
    </location>
</feature>
<evidence type="ECO:0000259" key="8">
    <source>
        <dbReference type="Pfam" id="PF20684"/>
    </source>
</evidence>
<dbReference type="OrthoDB" id="4935043at2759"/>
<dbReference type="KEGG" id="uvi:66064203"/>
<feature type="transmembrane region" description="Helical" evidence="7">
    <location>
        <begin position="254"/>
        <end position="273"/>
    </location>
</feature>
<dbReference type="InterPro" id="IPR052337">
    <property type="entry name" value="SAT4-like"/>
</dbReference>
<comment type="subcellular location">
    <subcellularLocation>
        <location evidence="1">Membrane</location>
        <topology evidence="1">Multi-pass membrane protein</topology>
    </subcellularLocation>
</comment>
<feature type="region of interest" description="Disordered" evidence="6">
    <location>
        <begin position="369"/>
        <end position="394"/>
    </location>
</feature>
<evidence type="ECO:0000256" key="6">
    <source>
        <dbReference type="SAM" id="MobiDB-lite"/>
    </source>
</evidence>
<dbReference type="InterPro" id="IPR049326">
    <property type="entry name" value="Rhodopsin_dom_fungi"/>
</dbReference>
<feature type="transmembrane region" description="Helical" evidence="7">
    <location>
        <begin position="210"/>
        <end position="234"/>
    </location>
</feature>
<dbReference type="PANTHER" id="PTHR33048">
    <property type="entry name" value="PTH11-LIKE INTEGRAL MEMBRANE PROTEIN (AFU_ORTHOLOGUE AFUA_5G11245)"/>
    <property type="match status" value="1"/>
</dbReference>
<accession>A0A8E5HQC6</accession>
<feature type="region of interest" description="Disordered" evidence="6">
    <location>
        <begin position="146"/>
        <end position="174"/>
    </location>
</feature>
<feature type="transmembrane region" description="Helical" evidence="7">
    <location>
        <begin position="285"/>
        <end position="305"/>
    </location>
</feature>
<dbReference type="RefSeq" id="XP_042996857.1">
    <property type="nucleotide sequence ID" value="XM_043140923.1"/>
</dbReference>
<dbReference type="Proteomes" id="UP000027002">
    <property type="component" value="Chromosome 3"/>
</dbReference>
<organism evidence="9 10">
    <name type="scientific">Ustilaginoidea virens</name>
    <name type="common">Rice false smut fungus</name>
    <name type="synonym">Villosiclava virens</name>
    <dbReference type="NCBI Taxonomy" id="1159556"/>
    <lineage>
        <taxon>Eukaryota</taxon>
        <taxon>Fungi</taxon>
        <taxon>Dikarya</taxon>
        <taxon>Ascomycota</taxon>
        <taxon>Pezizomycotina</taxon>
        <taxon>Sordariomycetes</taxon>
        <taxon>Hypocreomycetidae</taxon>
        <taxon>Hypocreales</taxon>
        <taxon>Clavicipitaceae</taxon>
        <taxon>Ustilaginoidea</taxon>
    </lineage>
</organism>
<evidence type="ECO:0000313" key="10">
    <source>
        <dbReference type="Proteomes" id="UP000027002"/>
    </source>
</evidence>
<gene>
    <name evidence="9" type="ORF">UV8b_03425</name>
</gene>
<evidence type="ECO:0000313" key="9">
    <source>
        <dbReference type="EMBL" id="QUC19184.1"/>
    </source>
</evidence>
<evidence type="ECO:0000256" key="2">
    <source>
        <dbReference type="ARBA" id="ARBA00022692"/>
    </source>
</evidence>
<proteinExistence type="inferred from homology"/>
<comment type="similarity">
    <text evidence="5">Belongs to the SAT4 family.</text>
</comment>
<keyword evidence="4 7" id="KW-0472">Membrane</keyword>
<evidence type="ECO:0000256" key="5">
    <source>
        <dbReference type="ARBA" id="ARBA00038359"/>
    </source>
</evidence>
<sequence>MPADLSTLPPEQQQAVLDGPALQAPPGVQPNLQHAPNHNAIPEAVIPICLVLVALAILLRNYARAFIAKKVDVDDVLSLLGFVSPACRSAPCFLEATDESILGHLHLLRLQRLPRHSHGGLLRTPMEHYAPQRAKRAKDAPDSCHLLHHHAGPRQGRHSPAVDSHIRPPRHSRGLFRKIDPEKKTRPLIMNPPPLTNRLRRFATQWTCHAILWTNLLFYLSTTVAGNLICVPFQRIWDKTVPGVCYNGRTLNMTIGAFNLASDICILLLPQRVIWRLNMSFRKKLGIALTFAVGLLACAAAALRLGMTVSYMTDPDWLYHVASLSMSCIAEMTCILLVYNMPGIPMAVRESRLLSRIFSSLASSRRTKIGSGASGAAAGQDAEKAGKVPFRGRP</sequence>
<dbReference type="GeneID" id="66064203"/>
<dbReference type="PANTHER" id="PTHR33048:SF47">
    <property type="entry name" value="INTEGRAL MEMBRANE PROTEIN-RELATED"/>
    <property type="match status" value="1"/>
</dbReference>
<keyword evidence="10" id="KW-1185">Reference proteome</keyword>
<dbReference type="Pfam" id="PF20684">
    <property type="entry name" value="Fung_rhodopsin"/>
    <property type="match status" value="1"/>
</dbReference>
<evidence type="ECO:0000256" key="7">
    <source>
        <dbReference type="SAM" id="Phobius"/>
    </source>
</evidence>
<evidence type="ECO:0000256" key="4">
    <source>
        <dbReference type="ARBA" id="ARBA00023136"/>
    </source>
</evidence>
<feature type="transmembrane region" description="Helical" evidence="7">
    <location>
        <begin position="40"/>
        <end position="59"/>
    </location>
</feature>
<name>A0A8E5HQC6_USTVR</name>
<evidence type="ECO:0000256" key="1">
    <source>
        <dbReference type="ARBA" id="ARBA00004141"/>
    </source>
</evidence>
<reference evidence="9" key="1">
    <citation type="submission" date="2020-03" db="EMBL/GenBank/DDBJ databases">
        <title>A mixture of massive structural variations and highly conserved coding sequences in Ustilaginoidea virens genome.</title>
        <authorList>
            <person name="Zhang K."/>
            <person name="Zhao Z."/>
            <person name="Zhang Z."/>
            <person name="Li Y."/>
            <person name="Hsiang T."/>
            <person name="Sun W."/>
        </authorList>
    </citation>
    <scope>NUCLEOTIDE SEQUENCE</scope>
    <source>
        <strain evidence="9">UV-8b</strain>
    </source>
</reference>
<feature type="compositionally biased region" description="Basic residues" evidence="6">
    <location>
        <begin position="146"/>
        <end position="157"/>
    </location>
</feature>